<keyword evidence="7 8" id="KW-0998">Cell outer membrane</keyword>
<dbReference type="InterPro" id="IPR000531">
    <property type="entry name" value="Beta-barrel_TonB"/>
</dbReference>
<dbReference type="Gene3D" id="2.40.170.20">
    <property type="entry name" value="TonB-dependent receptor, beta-barrel domain"/>
    <property type="match status" value="1"/>
</dbReference>
<dbReference type="InterPro" id="IPR037066">
    <property type="entry name" value="Plug_dom_sf"/>
</dbReference>
<evidence type="ECO:0000256" key="7">
    <source>
        <dbReference type="ARBA" id="ARBA00023237"/>
    </source>
</evidence>
<evidence type="ECO:0000313" key="13">
    <source>
        <dbReference type="Proteomes" id="UP001500067"/>
    </source>
</evidence>
<evidence type="ECO:0000256" key="5">
    <source>
        <dbReference type="ARBA" id="ARBA00023077"/>
    </source>
</evidence>
<keyword evidence="6 8" id="KW-0472">Membrane</keyword>
<name>A0ABP8NA56_9BACT</name>
<dbReference type="EMBL" id="BAABFA010000009">
    <property type="protein sequence ID" value="GAA4463906.1"/>
    <property type="molecule type" value="Genomic_DNA"/>
</dbReference>
<dbReference type="SUPFAM" id="SSF56935">
    <property type="entry name" value="Porins"/>
    <property type="match status" value="1"/>
</dbReference>
<sequence>MLATMGSHAIAQETQTHTVSGKVVDEHGKGLKGVIVSVRGGTETAVTDVNGDFMFEAPDGSNTVIVTAIGFATQYIEDEGQSLTITLFMLSKQLEGNVTTALMAAKQEKREVGYNSTTINAEDLMAGSNTSIVSSLQGKVAGANITSSTNGAGGSSRVVLRGEKSFMKNNNALIVVDGVITNNYDRTISRLNAANPAFSELNQIDFGNSANDINPEDIESVTVLPGAAATALYGAMGANGAIMYTTKKGRHSSGSGKNKMDITFKSTYTQSDLTKYPTMQHDYGQGNIYGGVADDRREYRSWGYLFDDAMRPWGQVIEGKQNVKNYSDQRDNIRSFYDHGRNINNYLSIAGGSDKSTYMLSMNAMNASGVVPNTFYNRYNVRFNGSTQFSHNLYSSVNVNYLNTYSRVEGSGNGPGSVVNNLLQTPRDIPVWELADLDSKYNTMQYYDTAGAERYGFYNGTYQNPYWTAKHYDNRNKTDRIIGDVKVGWKKNDWHIFNRIGADISTDRATYKTPQFNASGTDPFYTTYDFVSAGGYTQSNYNGMRLYNDLIVNYNHQLSRNFGMNAFVGHNLTMQRDETLAGIIDPANGGLVLPNYYNLDNNAGPVTGYNYVLNRRSVGTFGNLAFNYQRELFLELAARNDWSSTLQRRRQSYFYPSASTGWIFTERLDGTSFKNDFMNYGKVRMAAGGTGSDGISYTNNNAGYTQSPIRTTYGSVTSPFNGVNAYQVMNAFGDNNLRPERTREFEVGVDMGFLQDKINASFTYYRSLTTDAIAPVPLPASSGYAYNYINVGNVSNNGIELAMRGTPINTRWGLKWELFGTYTQNKNTVEHLNGGVENIVLGGYNGMQIVAAEGRPLGSFYAADIAYWKDPKGDWHAVVDPTTGLPIATSTPVYKGSYQPKFMASWGTDLSYKGIKLHALFFTKQGGKFYSQNKMNMDENGTSEATTVNGRNPYVWENSVYQVPNTSIYLPNTTRFSPYEYYQQQQANLPAQGILNASYVRLQELSLSYQIPQRYYERSPFGALEAGIFGNNLALWTAKENKYDDPEATSAGAMGNGQGFNYTARPTLRNYGVYVKVNF</sequence>
<evidence type="ECO:0000256" key="3">
    <source>
        <dbReference type="ARBA" id="ARBA00022452"/>
    </source>
</evidence>
<feature type="domain" description="TonB-dependent receptor-like beta-barrel" evidence="10">
    <location>
        <begin position="435"/>
        <end position="885"/>
    </location>
</feature>
<evidence type="ECO:0000256" key="8">
    <source>
        <dbReference type="PROSITE-ProRule" id="PRU01360"/>
    </source>
</evidence>
<dbReference type="Gene3D" id="2.170.130.10">
    <property type="entry name" value="TonB-dependent receptor, plug domain"/>
    <property type="match status" value="1"/>
</dbReference>
<dbReference type="InterPro" id="IPR036942">
    <property type="entry name" value="Beta-barrel_TonB_sf"/>
</dbReference>
<reference evidence="13" key="1">
    <citation type="journal article" date="2019" name="Int. J. Syst. Evol. Microbiol.">
        <title>The Global Catalogue of Microorganisms (GCM) 10K type strain sequencing project: providing services to taxonomists for standard genome sequencing and annotation.</title>
        <authorList>
            <consortium name="The Broad Institute Genomics Platform"/>
            <consortium name="The Broad Institute Genome Sequencing Center for Infectious Disease"/>
            <person name="Wu L."/>
            <person name="Ma J."/>
        </authorList>
    </citation>
    <scope>NUCLEOTIDE SEQUENCE [LARGE SCALE GENOMIC DNA]</scope>
    <source>
        <strain evidence="13">JCM 32105</strain>
    </source>
</reference>
<evidence type="ECO:0000256" key="4">
    <source>
        <dbReference type="ARBA" id="ARBA00022692"/>
    </source>
</evidence>
<keyword evidence="13" id="KW-1185">Reference proteome</keyword>
<accession>A0ABP8NA56</accession>
<keyword evidence="5 9" id="KW-0798">TonB box</keyword>
<dbReference type="Pfam" id="PF07715">
    <property type="entry name" value="Plug"/>
    <property type="match status" value="1"/>
</dbReference>
<dbReference type="InterPro" id="IPR039426">
    <property type="entry name" value="TonB-dep_rcpt-like"/>
</dbReference>
<evidence type="ECO:0000256" key="6">
    <source>
        <dbReference type="ARBA" id="ARBA00023136"/>
    </source>
</evidence>
<feature type="domain" description="TonB-dependent receptor plug" evidence="11">
    <location>
        <begin position="109"/>
        <end position="241"/>
    </location>
</feature>
<comment type="similarity">
    <text evidence="8 9">Belongs to the TonB-dependent receptor family.</text>
</comment>
<evidence type="ECO:0000256" key="1">
    <source>
        <dbReference type="ARBA" id="ARBA00004571"/>
    </source>
</evidence>
<evidence type="ECO:0000256" key="2">
    <source>
        <dbReference type="ARBA" id="ARBA00022448"/>
    </source>
</evidence>
<dbReference type="Pfam" id="PF00593">
    <property type="entry name" value="TonB_dep_Rec_b-barrel"/>
    <property type="match status" value="1"/>
</dbReference>
<dbReference type="NCBIfam" id="TIGR04056">
    <property type="entry name" value="OMP_RagA_SusC"/>
    <property type="match status" value="1"/>
</dbReference>
<organism evidence="12 13">
    <name type="scientific">Nemorincola caseinilytica</name>
    <dbReference type="NCBI Taxonomy" id="2054315"/>
    <lineage>
        <taxon>Bacteria</taxon>
        <taxon>Pseudomonadati</taxon>
        <taxon>Bacteroidota</taxon>
        <taxon>Chitinophagia</taxon>
        <taxon>Chitinophagales</taxon>
        <taxon>Chitinophagaceae</taxon>
        <taxon>Nemorincola</taxon>
    </lineage>
</organism>
<comment type="subcellular location">
    <subcellularLocation>
        <location evidence="1 8">Cell outer membrane</location>
        <topology evidence="1 8">Multi-pass membrane protein</topology>
    </subcellularLocation>
</comment>
<dbReference type="InterPro" id="IPR008969">
    <property type="entry name" value="CarboxyPept-like_regulatory"/>
</dbReference>
<dbReference type="Pfam" id="PF13620">
    <property type="entry name" value="CarboxypepD_reg"/>
    <property type="match status" value="1"/>
</dbReference>
<proteinExistence type="inferred from homology"/>
<dbReference type="Proteomes" id="UP001500067">
    <property type="component" value="Unassembled WGS sequence"/>
</dbReference>
<gene>
    <name evidence="12" type="ORF">GCM10023093_13260</name>
</gene>
<keyword evidence="2 8" id="KW-0813">Transport</keyword>
<dbReference type="InterPro" id="IPR023996">
    <property type="entry name" value="TonB-dep_OMP_SusC/RagA"/>
</dbReference>
<protein>
    <submittedName>
        <fullName evidence="12">SusC/RagA family TonB-linked outer membrane protein</fullName>
    </submittedName>
</protein>
<evidence type="ECO:0000259" key="11">
    <source>
        <dbReference type="Pfam" id="PF07715"/>
    </source>
</evidence>
<keyword evidence="3 8" id="KW-1134">Transmembrane beta strand</keyword>
<evidence type="ECO:0000256" key="9">
    <source>
        <dbReference type="RuleBase" id="RU003357"/>
    </source>
</evidence>
<evidence type="ECO:0000259" key="10">
    <source>
        <dbReference type="Pfam" id="PF00593"/>
    </source>
</evidence>
<dbReference type="InterPro" id="IPR012910">
    <property type="entry name" value="Plug_dom"/>
</dbReference>
<dbReference type="SUPFAM" id="SSF49464">
    <property type="entry name" value="Carboxypeptidase regulatory domain-like"/>
    <property type="match status" value="1"/>
</dbReference>
<dbReference type="Gene3D" id="2.60.40.1120">
    <property type="entry name" value="Carboxypeptidase-like, regulatory domain"/>
    <property type="match status" value="1"/>
</dbReference>
<dbReference type="PROSITE" id="PS52016">
    <property type="entry name" value="TONB_DEPENDENT_REC_3"/>
    <property type="match status" value="1"/>
</dbReference>
<keyword evidence="4 8" id="KW-0812">Transmembrane</keyword>
<evidence type="ECO:0000313" key="12">
    <source>
        <dbReference type="EMBL" id="GAA4463906.1"/>
    </source>
</evidence>
<comment type="caution">
    <text evidence="12">The sequence shown here is derived from an EMBL/GenBank/DDBJ whole genome shotgun (WGS) entry which is preliminary data.</text>
</comment>